<dbReference type="GO" id="GO:0071031">
    <property type="term" value="P:nuclear mRNA surveillance of mRNA 3'-end processing"/>
    <property type="evidence" value="ECO:0007669"/>
    <property type="project" value="EnsemblFungi"/>
</dbReference>
<keyword evidence="5" id="KW-0271">Exosome</keyword>
<keyword evidence="6" id="KW-0539">Nucleus</keyword>
<evidence type="ECO:0000256" key="8">
    <source>
        <dbReference type="ARBA" id="ARBA00077929"/>
    </source>
</evidence>
<dbReference type="PANTHER" id="PTHR11953:SF0">
    <property type="entry name" value="EXOSOME COMPLEX COMPONENT RRP41"/>
    <property type="match status" value="1"/>
</dbReference>
<dbReference type="GO" id="GO:0000177">
    <property type="term" value="C:cytoplasmic exosome (RNase complex)"/>
    <property type="evidence" value="ECO:0007669"/>
    <property type="project" value="EnsemblFungi"/>
</dbReference>
<dbReference type="SUPFAM" id="SSF54211">
    <property type="entry name" value="Ribosomal protein S5 domain 2-like"/>
    <property type="match status" value="1"/>
</dbReference>
<dbReference type="InterPro" id="IPR020568">
    <property type="entry name" value="Ribosomal_Su5_D2-typ_SF"/>
</dbReference>
<dbReference type="GO" id="GO:0000176">
    <property type="term" value="C:nuclear exosome (RNase complex)"/>
    <property type="evidence" value="ECO:0007669"/>
    <property type="project" value="EnsemblFungi"/>
</dbReference>
<dbReference type="GO" id="GO:0034475">
    <property type="term" value="P:U4 snRNA 3'-end processing"/>
    <property type="evidence" value="ECO:0007669"/>
    <property type="project" value="EnsemblFungi"/>
</dbReference>
<feature type="domain" description="Exoribonuclease phosphorolytic" evidence="10">
    <location>
        <begin position="103"/>
        <end position="166"/>
    </location>
</feature>
<dbReference type="GO" id="GO:0030847">
    <property type="term" value="P:termination of RNA polymerase II transcription, exosome-dependent"/>
    <property type="evidence" value="ECO:0007669"/>
    <property type="project" value="EnsemblFungi"/>
</dbReference>
<dbReference type="CDD" id="cd11370">
    <property type="entry name" value="RNase_PH_RRP41"/>
    <property type="match status" value="1"/>
</dbReference>
<dbReference type="InterPro" id="IPR015847">
    <property type="entry name" value="ExoRNase_PH_dom2"/>
</dbReference>
<dbReference type="InterPro" id="IPR050080">
    <property type="entry name" value="RNase_PH"/>
</dbReference>
<comment type="similarity">
    <text evidence="3">Belongs to the RNase PH family.</text>
</comment>
<dbReference type="GO" id="GO:0003723">
    <property type="term" value="F:RNA binding"/>
    <property type="evidence" value="ECO:0007669"/>
    <property type="project" value="TreeGrafter"/>
</dbReference>
<evidence type="ECO:0000256" key="5">
    <source>
        <dbReference type="ARBA" id="ARBA00022835"/>
    </source>
</evidence>
<evidence type="ECO:0000259" key="10">
    <source>
        <dbReference type="Pfam" id="PF03725"/>
    </source>
</evidence>
<name>A0A1U7LLV1_NEOID</name>
<evidence type="ECO:0000256" key="4">
    <source>
        <dbReference type="ARBA" id="ARBA00022490"/>
    </source>
</evidence>
<evidence type="ECO:0000256" key="6">
    <source>
        <dbReference type="ARBA" id="ARBA00023242"/>
    </source>
</evidence>
<dbReference type="GO" id="GO:0034476">
    <property type="term" value="P:U5 snRNA 3'-end processing"/>
    <property type="evidence" value="ECO:0007669"/>
    <property type="project" value="EnsemblFungi"/>
</dbReference>
<dbReference type="InterPro" id="IPR001247">
    <property type="entry name" value="ExoRNase_PH_dom1"/>
</dbReference>
<dbReference type="InterPro" id="IPR036345">
    <property type="entry name" value="ExoRNase_PH_dom2_sf"/>
</dbReference>
<accession>A0A1U7LLV1</accession>
<comment type="subcellular location">
    <subcellularLocation>
        <location evidence="1">Cytoplasm</location>
    </subcellularLocation>
    <subcellularLocation>
        <location evidence="2">Nucleus</location>
        <location evidence="2">Nucleolus</location>
    </subcellularLocation>
</comment>
<dbReference type="InterPro" id="IPR027408">
    <property type="entry name" value="PNPase/RNase_PH_dom_sf"/>
</dbReference>
<evidence type="ECO:0000313" key="11">
    <source>
        <dbReference type="EMBL" id="OLL23522.1"/>
    </source>
</evidence>
<gene>
    <name evidence="11" type="ORF">NEOLI_001261</name>
</gene>
<evidence type="ECO:0000256" key="3">
    <source>
        <dbReference type="ARBA" id="ARBA00006678"/>
    </source>
</evidence>
<dbReference type="GO" id="GO:0034473">
    <property type="term" value="P:U1 snRNA 3'-end processing"/>
    <property type="evidence" value="ECO:0007669"/>
    <property type="project" value="EnsemblFungi"/>
</dbReference>
<dbReference type="GO" id="GO:0071038">
    <property type="term" value="P:TRAMP-dependent tRNA surveillance pathway"/>
    <property type="evidence" value="ECO:0007669"/>
    <property type="project" value="EnsemblFungi"/>
</dbReference>
<keyword evidence="4" id="KW-0963">Cytoplasm</keyword>
<dbReference type="AlphaFoldDB" id="A0A1U7LLV1"/>
<evidence type="ECO:0000256" key="2">
    <source>
        <dbReference type="ARBA" id="ARBA00004604"/>
    </source>
</evidence>
<evidence type="ECO:0000313" key="12">
    <source>
        <dbReference type="Proteomes" id="UP000186594"/>
    </source>
</evidence>
<dbReference type="Pfam" id="PF03725">
    <property type="entry name" value="RNase_PH_C"/>
    <property type="match status" value="1"/>
</dbReference>
<dbReference type="GO" id="GO:0000467">
    <property type="term" value="P:exonucleolytic trimming to generate mature 3'-end of 5.8S rRNA from tricistronic rRNA transcript (SSU-rRNA, 5.8S rRNA, LSU-rRNA)"/>
    <property type="evidence" value="ECO:0007669"/>
    <property type="project" value="EnsemblFungi"/>
</dbReference>
<dbReference type="PANTHER" id="PTHR11953">
    <property type="entry name" value="EXOSOME COMPLEX COMPONENT"/>
    <property type="match status" value="1"/>
</dbReference>
<comment type="subunit">
    <text evidence="7">Component of the RNA exosome complex. Specifically part of the catalytically inactive RNA exosome core complex (Exo-9) which may associate with the catalytic subunits RRP6 and DIS3 in cytoplasmic- and nuclear-specific RNA exosome complex forms. Exo-9 is formed by a hexameric base ring of RNase PH domain-containing subunits and a cap ring consisting of CSL4, RRP4 and RRP40.</text>
</comment>
<dbReference type="GO" id="GO:0000785">
    <property type="term" value="C:chromatin"/>
    <property type="evidence" value="ECO:0007669"/>
    <property type="project" value="EnsemblFungi"/>
</dbReference>
<dbReference type="GO" id="GO:0005730">
    <property type="term" value="C:nucleolus"/>
    <property type="evidence" value="ECO:0007669"/>
    <property type="project" value="UniProtKB-SubCell"/>
</dbReference>
<evidence type="ECO:0000256" key="1">
    <source>
        <dbReference type="ARBA" id="ARBA00004496"/>
    </source>
</evidence>
<dbReference type="GO" id="GO:0071051">
    <property type="term" value="P:poly(A)-dependent snoRNA 3'-end processing"/>
    <property type="evidence" value="ECO:0007669"/>
    <property type="project" value="EnsemblFungi"/>
</dbReference>
<dbReference type="EMBL" id="LXFE01001513">
    <property type="protein sequence ID" value="OLL23522.1"/>
    <property type="molecule type" value="Genomic_DNA"/>
</dbReference>
<protein>
    <recommendedName>
        <fullName evidence="8">Ribosomal RNA-processing protein 41</fullName>
    </recommendedName>
</protein>
<dbReference type="Pfam" id="PF01138">
    <property type="entry name" value="RNase_PH"/>
    <property type="match status" value="1"/>
</dbReference>
<dbReference type="STRING" id="1198029.A0A1U7LLV1"/>
<dbReference type="OrthoDB" id="437922at2759"/>
<sequence length="193" mass="21364">MCVVNGPHEPSTRSTTKANINVEFTIAAFSETDRKKRNRTDRRIQEYSMAIQKAFDIAVLTSLIPRSQIDVKVHVLSQDGGLLQSVINAATLALVDAGVPMTDYVCACNAGCLQDDVLLDLNNIEENDLSWCTVATLGKSGQVTLLQMENKVQMERFETIMAVAISGCEQIHTIMDDTVRRTSKGFLEKLKVR</sequence>
<evidence type="ECO:0000259" key="9">
    <source>
        <dbReference type="Pfam" id="PF01138"/>
    </source>
</evidence>
<reference evidence="11 12" key="1">
    <citation type="submission" date="2016-04" db="EMBL/GenBank/DDBJ databases">
        <title>Evolutionary innovation and constraint leading to complex multicellularity in the Ascomycota.</title>
        <authorList>
            <person name="Cisse O."/>
            <person name="Nguyen A."/>
            <person name="Hewitt D.A."/>
            <person name="Jedd G."/>
            <person name="Stajich J.E."/>
        </authorList>
    </citation>
    <scope>NUCLEOTIDE SEQUENCE [LARGE SCALE GENOMIC DNA]</scope>
    <source>
        <strain evidence="11 12">DAH-3</strain>
    </source>
</reference>
<organism evidence="11 12">
    <name type="scientific">Neolecta irregularis (strain DAH-3)</name>
    <dbReference type="NCBI Taxonomy" id="1198029"/>
    <lineage>
        <taxon>Eukaryota</taxon>
        <taxon>Fungi</taxon>
        <taxon>Dikarya</taxon>
        <taxon>Ascomycota</taxon>
        <taxon>Taphrinomycotina</taxon>
        <taxon>Neolectales</taxon>
        <taxon>Neolectaceae</taxon>
        <taxon>Neolecta</taxon>
    </lineage>
</organism>
<keyword evidence="12" id="KW-1185">Reference proteome</keyword>
<dbReference type="Gene3D" id="3.30.230.70">
    <property type="entry name" value="GHMP Kinase, N-terminal domain"/>
    <property type="match status" value="1"/>
</dbReference>
<feature type="domain" description="Exoribonuclease phosphorolytic" evidence="9">
    <location>
        <begin position="1"/>
        <end position="100"/>
    </location>
</feature>
<dbReference type="OMA" id="ENQMLSI"/>
<comment type="caution">
    <text evidence="11">The sequence shown here is derived from an EMBL/GenBank/DDBJ whole genome shotgun (WGS) entry which is preliminary data.</text>
</comment>
<evidence type="ECO:0000256" key="7">
    <source>
        <dbReference type="ARBA" id="ARBA00063066"/>
    </source>
</evidence>
<dbReference type="GO" id="GO:0016075">
    <property type="term" value="P:rRNA catabolic process"/>
    <property type="evidence" value="ECO:0007669"/>
    <property type="project" value="EnsemblFungi"/>
</dbReference>
<dbReference type="Proteomes" id="UP000186594">
    <property type="component" value="Unassembled WGS sequence"/>
</dbReference>
<dbReference type="GO" id="GO:0070478">
    <property type="term" value="P:nuclear-transcribed mRNA catabolic process, 3'-5' exonucleolytic nonsense-mediated decay"/>
    <property type="evidence" value="ECO:0007669"/>
    <property type="project" value="EnsemblFungi"/>
</dbReference>
<dbReference type="GO" id="GO:0071039">
    <property type="term" value="P:nuclear polyadenylation-dependent CUT catabolic process"/>
    <property type="evidence" value="ECO:0007669"/>
    <property type="project" value="EnsemblFungi"/>
</dbReference>
<proteinExistence type="inferred from homology"/>
<dbReference type="FunFam" id="3.30.230.70:FF:000004">
    <property type="entry name" value="Exosome complex component Rrp41"/>
    <property type="match status" value="1"/>
</dbReference>
<dbReference type="SUPFAM" id="SSF55666">
    <property type="entry name" value="Ribonuclease PH domain 2-like"/>
    <property type="match status" value="1"/>
</dbReference>